<keyword evidence="5" id="KW-1185">Reference proteome</keyword>
<evidence type="ECO:0000313" key="4">
    <source>
        <dbReference type="EMBL" id="RKR76053.1"/>
    </source>
</evidence>
<evidence type="ECO:0000313" key="5">
    <source>
        <dbReference type="Proteomes" id="UP000280008"/>
    </source>
</evidence>
<feature type="domain" description="Luciferase-like" evidence="3">
    <location>
        <begin position="44"/>
        <end position="329"/>
    </location>
</feature>
<sequence>MATASNPDRVVPVVSPDDVELGLDTFGDVTESPTPGGEAMHGELTSHAETIRQLLSQAVLADEVGLDFFGVGEHHRADFAVSAPEVVLGAIAAKTSRIHVGSAVTVLSSDDPVRVFERFSTVDALSSGRAEVVLGRGSFTESFPLFGLDLADYEVLFEEKINLFAELLKDQPVTWNGTTRGALHKQEVFPRPESGTLKTWVGVGGSPQSVIRAAHYGMGLFLAIIGGQPAQFAPYADLYRRALEQMGHGPRPIAMHSPGFVAATDEEALETLYPYQSAQVTKLGRERGWPPFSREQYLASAAADGALYVGSPETVARKITQNLRVLGATRFDMKYSMGPLPHDAMMRSIELYGTKVAPMVRELLAEAPAPVAL</sequence>
<dbReference type="Gene3D" id="3.20.20.30">
    <property type="entry name" value="Luciferase-like domain"/>
    <property type="match status" value="1"/>
</dbReference>
<dbReference type="InterPro" id="IPR050766">
    <property type="entry name" value="Bact_Lucif_Oxidored"/>
</dbReference>
<dbReference type="AlphaFoldDB" id="A0A495IJA1"/>
<dbReference type="GO" id="GO:0005829">
    <property type="term" value="C:cytosol"/>
    <property type="evidence" value="ECO:0007669"/>
    <property type="project" value="TreeGrafter"/>
</dbReference>
<dbReference type="InterPro" id="IPR022290">
    <property type="entry name" value="LLM_Atu2307-like"/>
</dbReference>
<organism evidence="4 5">
    <name type="scientific">Frondihabitans australicus</name>
    <dbReference type="NCBI Taxonomy" id="386892"/>
    <lineage>
        <taxon>Bacteria</taxon>
        <taxon>Bacillati</taxon>
        <taxon>Actinomycetota</taxon>
        <taxon>Actinomycetes</taxon>
        <taxon>Micrococcales</taxon>
        <taxon>Microbacteriaceae</taxon>
        <taxon>Frondihabitans</taxon>
    </lineage>
</organism>
<proteinExistence type="predicted"/>
<protein>
    <submittedName>
        <fullName evidence="4">Putative LLM family oxidoreductase</fullName>
    </submittedName>
</protein>
<dbReference type="RefSeq" id="WP_121370952.1">
    <property type="nucleotide sequence ID" value="NZ_RBKS01000001.1"/>
</dbReference>
<accession>A0A495IJA1</accession>
<dbReference type="OrthoDB" id="9776438at2"/>
<gene>
    <name evidence="4" type="ORF">C8E83_3217</name>
</gene>
<dbReference type="PANTHER" id="PTHR30137">
    <property type="entry name" value="LUCIFERASE-LIKE MONOOXYGENASE"/>
    <property type="match status" value="1"/>
</dbReference>
<dbReference type="GO" id="GO:0016705">
    <property type="term" value="F:oxidoreductase activity, acting on paired donors, with incorporation or reduction of molecular oxygen"/>
    <property type="evidence" value="ECO:0007669"/>
    <property type="project" value="InterPro"/>
</dbReference>
<keyword evidence="1" id="KW-0560">Oxidoreductase</keyword>
<dbReference type="SUPFAM" id="SSF51679">
    <property type="entry name" value="Bacterial luciferase-like"/>
    <property type="match status" value="1"/>
</dbReference>
<dbReference type="EMBL" id="RBKS01000001">
    <property type="protein sequence ID" value="RKR76053.1"/>
    <property type="molecule type" value="Genomic_DNA"/>
</dbReference>
<dbReference type="Proteomes" id="UP000280008">
    <property type="component" value="Unassembled WGS sequence"/>
</dbReference>
<dbReference type="InterPro" id="IPR011251">
    <property type="entry name" value="Luciferase-like_dom"/>
</dbReference>
<reference evidence="4 5" key="1">
    <citation type="submission" date="2018-10" db="EMBL/GenBank/DDBJ databases">
        <title>Sequencing the genomes of 1000 actinobacteria strains.</title>
        <authorList>
            <person name="Klenk H.-P."/>
        </authorList>
    </citation>
    <scope>NUCLEOTIDE SEQUENCE [LARGE SCALE GENOMIC DNA]</scope>
    <source>
        <strain evidence="4 5">DSM 17894</strain>
    </source>
</reference>
<keyword evidence="2" id="KW-0503">Monooxygenase</keyword>
<evidence type="ECO:0000259" key="3">
    <source>
        <dbReference type="Pfam" id="PF00296"/>
    </source>
</evidence>
<evidence type="ECO:0000256" key="2">
    <source>
        <dbReference type="ARBA" id="ARBA00023033"/>
    </source>
</evidence>
<name>A0A495IJA1_9MICO</name>
<dbReference type="InterPro" id="IPR036661">
    <property type="entry name" value="Luciferase-like_sf"/>
</dbReference>
<dbReference type="NCBIfam" id="TIGR03858">
    <property type="entry name" value="LLM_2I7G"/>
    <property type="match status" value="1"/>
</dbReference>
<evidence type="ECO:0000256" key="1">
    <source>
        <dbReference type="ARBA" id="ARBA00023002"/>
    </source>
</evidence>
<dbReference type="Pfam" id="PF00296">
    <property type="entry name" value="Bac_luciferase"/>
    <property type="match status" value="1"/>
</dbReference>
<dbReference type="PANTHER" id="PTHR30137:SF8">
    <property type="entry name" value="BLR5498 PROTEIN"/>
    <property type="match status" value="1"/>
</dbReference>
<comment type="caution">
    <text evidence="4">The sequence shown here is derived from an EMBL/GenBank/DDBJ whole genome shotgun (WGS) entry which is preliminary data.</text>
</comment>
<dbReference type="GO" id="GO:0004497">
    <property type="term" value="F:monooxygenase activity"/>
    <property type="evidence" value="ECO:0007669"/>
    <property type="project" value="UniProtKB-KW"/>
</dbReference>